<dbReference type="AlphaFoldDB" id="A0A7S2K1L2"/>
<dbReference type="NCBIfam" id="TIGR01557">
    <property type="entry name" value="myb_SHAQKYF"/>
    <property type="match status" value="1"/>
</dbReference>
<dbReference type="EMBL" id="HBGY01006016">
    <property type="protein sequence ID" value="CAD9562817.1"/>
    <property type="molecule type" value="Transcribed_RNA"/>
</dbReference>
<evidence type="ECO:0000259" key="12">
    <source>
        <dbReference type="PROSITE" id="PS50090"/>
    </source>
</evidence>
<dbReference type="GO" id="GO:0008237">
    <property type="term" value="F:metallopeptidase activity"/>
    <property type="evidence" value="ECO:0007669"/>
    <property type="project" value="UniProtKB-KW"/>
</dbReference>
<feature type="domain" description="Myb-like" evidence="12">
    <location>
        <begin position="170"/>
        <end position="214"/>
    </location>
</feature>
<keyword evidence="9" id="KW-0539">Nucleus</keyword>
<dbReference type="PROSITE" id="PS51294">
    <property type="entry name" value="HTH_MYB"/>
    <property type="match status" value="1"/>
</dbReference>
<dbReference type="PROSITE" id="PS51293">
    <property type="entry name" value="SANT"/>
    <property type="match status" value="1"/>
</dbReference>
<protein>
    <recommendedName>
        <fullName evidence="16">HTH myb-type domain-containing protein</fullName>
    </recommendedName>
</protein>
<dbReference type="SMART" id="SM00717">
    <property type="entry name" value="SANT"/>
    <property type="match status" value="1"/>
</dbReference>
<feature type="domain" description="SANT" evidence="13">
    <location>
        <begin position="171"/>
        <end position="218"/>
    </location>
</feature>
<dbReference type="InterPro" id="IPR006447">
    <property type="entry name" value="Myb_dom_plants"/>
</dbReference>
<dbReference type="PANTHER" id="PTHR12802:SF173">
    <property type="entry name" value="MYB-LIKE PROTEIN K"/>
    <property type="match status" value="1"/>
</dbReference>
<keyword evidence="8" id="KW-0804">Transcription</keyword>
<evidence type="ECO:0000256" key="1">
    <source>
        <dbReference type="ARBA" id="ARBA00022670"/>
    </source>
</evidence>
<evidence type="ECO:0000256" key="5">
    <source>
        <dbReference type="ARBA" id="ARBA00023015"/>
    </source>
</evidence>
<evidence type="ECO:0000256" key="9">
    <source>
        <dbReference type="ARBA" id="ARBA00023242"/>
    </source>
</evidence>
<dbReference type="InterPro" id="IPR017930">
    <property type="entry name" value="Myb_dom"/>
</dbReference>
<reference evidence="15" key="1">
    <citation type="submission" date="2021-01" db="EMBL/GenBank/DDBJ databases">
        <authorList>
            <person name="Corre E."/>
            <person name="Pelletier E."/>
            <person name="Niang G."/>
            <person name="Scheremetjew M."/>
            <person name="Finn R."/>
            <person name="Kale V."/>
            <person name="Holt S."/>
            <person name="Cochrane G."/>
            <person name="Meng A."/>
            <person name="Brown T."/>
            <person name="Cohen L."/>
        </authorList>
    </citation>
    <scope>NUCLEOTIDE SEQUENCE</scope>
    <source>
        <strain evidence="15">B650</strain>
    </source>
</reference>
<dbReference type="GO" id="GO:0006508">
    <property type="term" value="P:proteolysis"/>
    <property type="evidence" value="ECO:0007669"/>
    <property type="project" value="UniProtKB-KW"/>
</dbReference>
<evidence type="ECO:0000256" key="6">
    <source>
        <dbReference type="ARBA" id="ARBA00023049"/>
    </source>
</evidence>
<evidence type="ECO:0000256" key="4">
    <source>
        <dbReference type="ARBA" id="ARBA00022833"/>
    </source>
</evidence>
<dbReference type="GO" id="GO:0003677">
    <property type="term" value="F:DNA binding"/>
    <property type="evidence" value="ECO:0007669"/>
    <property type="project" value="UniProtKB-KW"/>
</dbReference>
<dbReference type="SUPFAM" id="SSF46689">
    <property type="entry name" value="Homeodomain-like"/>
    <property type="match status" value="1"/>
</dbReference>
<keyword evidence="3" id="KW-0378">Hydrolase</keyword>
<evidence type="ECO:0000256" key="2">
    <source>
        <dbReference type="ARBA" id="ARBA00022723"/>
    </source>
</evidence>
<evidence type="ECO:0000256" key="7">
    <source>
        <dbReference type="ARBA" id="ARBA00023125"/>
    </source>
</evidence>
<evidence type="ECO:0000256" key="8">
    <source>
        <dbReference type="ARBA" id="ARBA00023163"/>
    </source>
</evidence>
<sequence length="481" mass="52469">MPHSSIRTRGNSEITTLNYPTHKALASKVGPRQTDIIQSVQINIDLPAPSSSMCQPNKSKMSKQTLAPIVDRQQTKQTHAQQEEQTTKPLEQTTATDTTQPNHDLAKPKELDTTVTNAANALQDVKKRAKTGTGRPKRDHDTEDETSTIGSCPSTNSLASHGKLSSTSYGRWTREEHEGFLEGLKLHGREWKKVSEMIPTRTSAQIRSHAQKYFAKMAKEGLSSQGTSSDGSSGVAGVEYTSATFVKKIEMILKDPGNVEKEVEAKLNQLHNLHQKLLRRLEAKRAAAKERKERQAENNAARSLTATSDMQTLLDEAEAEMRVTKKLKLDNPNHRQHAGESRHVGPATAALARRLEEEANKSSPEHSSSDTSNCLQQMFASSKKASVSCNDLNEVCNGTSVMSKESANSLHSGVHASSAVITCGRDNSSYMSNEMIALEVLGGGGLSQSCSDLTAHAMAHQQHQGPVPQPQDSVNLKRKVV</sequence>
<dbReference type="Gene3D" id="1.10.10.60">
    <property type="entry name" value="Homeodomain-like"/>
    <property type="match status" value="1"/>
</dbReference>
<feature type="compositionally biased region" description="Polar residues" evidence="11">
    <location>
        <begin position="147"/>
        <end position="166"/>
    </location>
</feature>
<feature type="region of interest" description="Disordered" evidence="11">
    <location>
        <begin position="73"/>
        <end position="166"/>
    </location>
</feature>
<organism evidence="15">
    <name type="scientific">Leptocylindrus danicus</name>
    <dbReference type="NCBI Taxonomy" id="163516"/>
    <lineage>
        <taxon>Eukaryota</taxon>
        <taxon>Sar</taxon>
        <taxon>Stramenopiles</taxon>
        <taxon>Ochrophyta</taxon>
        <taxon>Bacillariophyta</taxon>
        <taxon>Coscinodiscophyceae</taxon>
        <taxon>Chaetocerotophycidae</taxon>
        <taxon>Leptocylindrales</taxon>
        <taxon>Leptocylindraceae</taxon>
        <taxon>Leptocylindrus</taxon>
    </lineage>
</organism>
<evidence type="ECO:0000259" key="13">
    <source>
        <dbReference type="PROSITE" id="PS51293"/>
    </source>
</evidence>
<name>A0A7S2K1L2_9STRA</name>
<feature type="coiled-coil region" evidence="10">
    <location>
        <begin position="260"/>
        <end position="298"/>
    </location>
</feature>
<dbReference type="Pfam" id="PF00249">
    <property type="entry name" value="Myb_DNA-binding"/>
    <property type="match status" value="1"/>
</dbReference>
<evidence type="ECO:0000259" key="14">
    <source>
        <dbReference type="PROSITE" id="PS51294"/>
    </source>
</evidence>
<dbReference type="PANTHER" id="PTHR12802">
    <property type="entry name" value="SWI/SNF COMPLEX-RELATED"/>
    <property type="match status" value="1"/>
</dbReference>
<keyword evidence="7" id="KW-0238">DNA-binding</keyword>
<proteinExistence type="predicted"/>
<keyword evidence="10" id="KW-0175">Coiled coil</keyword>
<keyword evidence="6" id="KW-0482">Metalloprotease</keyword>
<evidence type="ECO:0000256" key="3">
    <source>
        <dbReference type="ARBA" id="ARBA00022801"/>
    </source>
</evidence>
<gene>
    <name evidence="15" type="ORF">LDAN0321_LOCUS3702</name>
</gene>
<dbReference type="PROSITE" id="PS50090">
    <property type="entry name" value="MYB_LIKE"/>
    <property type="match status" value="1"/>
</dbReference>
<evidence type="ECO:0008006" key="16">
    <source>
        <dbReference type="Google" id="ProtNLM"/>
    </source>
</evidence>
<evidence type="ECO:0000313" key="15">
    <source>
        <dbReference type="EMBL" id="CAD9562817.1"/>
    </source>
</evidence>
<dbReference type="GO" id="GO:0046872">
    <property type="term" value="F:metal ion binding"/>
    <property type="evidence" value="ECO:0007669"/>
    <property type="project" value="UniProtKB-KW"/>
</dbReference>
<accession>A0A7S2K1L2</accession>
<evidence type="ECO:0000256" key="11">
    <source>
        <dbReference type="SAM" id="MobiDB-lite"/>
    </source>
</evidence>
<dbReference type="InterPro" id="IPR001005">
    <property type="entry name" value="SANT/Myb"/>
</dbReference>
<keyword evidence="1" id="KW-0645">Protease</keyword>
<dbReference type="CDD" id="cd00167">
    <property type="entry name" value="SANT"/>
    <property type="match status" value="1"/>
</dbReference>
<keyword evidence="4" id="KW-0862">Zinc</keyword>
<feature type="region of interest" description="Disordered" evidence="11">
    <location>
        <begin position="456"/>
        <end position="481"/>
    </location>
</feature>
<feature type="domain" description="HTH myb-type" evidence="14">
    <location>
        <begin position="170"/>
        <end position="218"/>
    </location>
</feature>
<keyword evidence="2" id="KW-0479">Metal-binding</keyword>
<evidence type="ECO:0000256" key="10">
    <source>
        <dbReference type="SAM" id="Coils"/>
    </source>
</evidence>
<dbReference type="FunFam" id="1.10.10.60:FF:000151">
    <property type="entry name" value="histone H2A deubiquitinase MYSM1 isoform X2"/>
    <property type="match status" value="1"/>
</dbReference>
<dbReference type="InterPro" id="IPR009057">
    <property type="entry name" value="Homeodomain-like_sf"/>
</dbReference>
<feature type="compositionally biased region" description="Polar residues" evidence="11">
    <location>
        <begin position="87"/>
        <end position="102"/>
    </location>
</feature>
<keyword evidence="5" id="KW-0805">Transcription regulation</keyword>
<dbReference type="InterPro" id="IPR017884">
    <property type="entry name" value="SANT_dom"/>
</dbReference>